<dbReference type="PANTHER" id="PTHR11014">
    <property type="entry name" value="PEPTIDASE M20 FAMILY MEMBER"/>
    <property type="match status" value="1"/>
</dbReference>
<reference evidence="1" key="2">
    <citation type="submission" date="2020-09" db="EMBL/GenBank/DDBJ databases">
        <authorList>
            <person name="Sun Q."/>
            <person name="Zhou Y."/>
        </authorList>
    </citation>
    <scope>NUCLEOTIDE SEQUENCE</scope>
    <source>
        <strain evidence="1">CGMCC 1.12408</strain>
    </source>
</reference>
<dbReference type="Pfam" id="PF01546">
    <property type="entry name" value="Peptidase_M20"/>
    <property type="match status" value="1"/>
</dbReference>
<evidence type="ECO:0000313" key="2">
    <source>
        <dbReference type="Proteomes" id="UP000613512"/>
    </source>
</evidence>
<sequence>MENVTRATCTANGATVDFEYIKDCPSMYNDPIETKHVVEVANNLVGSENVITGIPMMGSEDFAFYQKEISGVYFTVGGRNEEINAIYPHHHPKFNVDERAMIEIGKMFISLVME</sequence>
<dbReference type="Proteomes" id="UP000613512">
    <property type="component" value="Unassembled WGS sequence"/>
</dbReference>
<dbReference type="SUPFAM" id="SSF53187">
    <property type="entry name" value="Zn-dependent exopeptidases"/>
    <property type="match status" value="1"/>
</dbReference>
<evidence type="ECO:0008006" key="3">
    <source>
        <dbReference type="Google" id="ProtNLM"/>
    </source>
</evidence>
<gene>
    <name evidence="1" type="ORF">GCM10008025_22970</name>
</gene>
<dbReference type="InterPro" id="IPR017439">
    <property type="entry name" value="Amidohydrolase"/>
</dbReference>
<comment type="caution">
    <text evidence="1">The sequence shown here is derived from an EMBL/GenBank/DDBJ whole genome shotgun (WGS) entry which is preliminary data.</text>
</comment>
<name>A0A916S1G2_9BACI</name>
<dbReference type="GO" id="GO:0016787">
    <property type="term" value="F:hydrolase activity"/>
    <property type="evidence" value="ECO:0007669"/>
    <property type="project" value="InterPro"/>
</dbReference>
<dbReference type="InterPro" id="IPR002933">
    <property type="entry name" value="Peptidase_M20"/>
</dbReference>
<proteinExistence type="predicted"/>
<dbReference type="EMBL" id="BMEY01000011">
    <property type="protein sequence ID" value="GGA78919.1"/>
    <property type="molecule type" value="Genomic_DNA"/>
</dbReference>
<organism evidence="1 2">
    <name type="scientific">Ornithinibacillus halotolerans</name>
    <dbReference type="NCBI Taxonomy" id="1274357"/>
    <lineage>
        <taxon>Bacteria</taxon>
        <taxon>Bacillati</taxon>
        <taxon>Bacillota</taxon>
        <taxon>Bacilli</taxon>
        <taxon>Bacillales</taxon>
        <taxon>Bacillaceae</taxon>
        <taxon>Ornithinibacillus</taxon>
    </lineage>
</organism>
<dbReference type="Gene3D" id="3.40.630.10">
    <property type="entry name" value="Zn peptidases"/>
    <property type="match status" value="1"/>
</dbReference>
<keyword evidence="2" id="KW-1185">Reference proteome</keyword>
<reference evidence="1" key="1">
    <citation type="journal article" date="2014" name="Int. J. Syst. Evol. Microbiol.">
        <title>Complete genome sequence of Corynebacterium casei LMG S-19264T (=DSM 44701T), isolated from a smear-ripened cheese.</title>
        <authorList>
            <consortium name="US DOE Joint Genome Institute (JGI-PGF)"/>
            <person name="Walter F."/>
            <person name="Albersmeier A."/>
            <person name="Kalinowski J."/>
            <person name="Ruckert C."/>
        </authorList>
    </citation>
    <scope>NUCLEOTIDE SEQUENCE</scope>
    <source>
        <strain evidence="1">CGMCC 1.12408</strain>
    </source>
</reference>
<dbReference type="AlphaFoldDB" id="A0A916S1G2"/>
<protein>
    <recommendedName>
        <fullName evidence="3">Amidohydrolase</fullName>
    </recommendedName>
</protein>
<evidence type="ECO:0000313" key="1">
    <source>
        <dbReference type="EMBL" id="GGA78919.1"/>
    </source>
</evidence>
<dbReference type="Gene3D" id="3.30.70.360">
    <property type="match status" value="1"/>
</dbReference>
<accession>A0A916S1G2</accession>
<dbReference type="PANTHER" id="PTHR11014:SF63">
    <property type="entry name" value="METALLOPEPTIDASE, PUTATIVE (AFU_ORTHOLOGUE AFUA_6G09600)-RELATED"/>
    <property type="match status" value="1"/>
</dbReference>